<feature type="transmembrane region" description="Helical" evidence="5">
    <location>
        <begin position="236"/>
        <end position="259"/>
    </location>
</feature>
<feature type="transmembrane region" description="Helical" evidence="5">
    <location>
        <begin position="125"/>
        <end position="145"/>
    </location>
</feature>
<feature type="transmembrane region" description="Helical" evidence="5">
    <location>
        <begin position="152"/>
        <end position="177"/>
    </location>
</feature>
<feature type="transmembrane region" description="Helical" evidence="5">
    <location>
        <begin position="93"/>
        <end position="113"/>
    </location>
</feature>
<evidence type="ECO:0000256" key="2">
    <source>
        <dbReference type="ARBA" id="ARBA00022692"/>
    </source>
</evidence>
<dbReference type="PANTHER" id="PTHR43243">
    <property type="entry name" value="INNER MEMBRANE TRANSPORTER YGJI-RELATED"/>
    <property type="match status" value="1"/>
</dbReference>
<comment type="subcellular location">
    <subcellularLocation>
        <location evidence="1">Membrane</location>
        <topology evidence="1">Multi-pass membrane protein</topology>
    </subcellularLocation>
</comment>
<reference evidence="6 7" key="1">
    <citation type="submission" date="2020-08" db="EMBL/GenBank/DDBJ databases">
        <title>Adhaeribacter dokdonensis sp. nov., isolated from the rhizosphere of Elymus tsukushiensis, a plant native to the Dokdo Islands, Republic of Korea.</title>
        <authorList>
            <person name="Ghim S.Y."/>
        </authorList>
    </citation>
    <scope>NUCLEOTIDE SEQUENCE [LARGE SCALE GENOMIC DNA]</scope>
    <source>
        <strain evidence="6 7">KUDC8001</strain>
    </source>
</reference>
<evidence type="ECO:0000313" key="6">
    <source>
        <dbReference type="EMBL" id="QMU27470.1"/>
    </source>
</evidence>
<feature type="transmembrane region" description="Helical" evidence="5">
    <location>
        <begin position="354"/>
        <end position="377"/>
    </location>
</feature>
<proteinExistence type="predicted"/>
<dbReference type="EMBL" id="CP055153">
    <property type="protein sequence ID" value="QMU27470.1"/>
    <property type="molecule type" value="Genomic_DNA"/>
</dbReference>
<dbReference type="GO" id="GO:0016020">
    <property type="term" value="C:membrane"/>
    <property type="evidence" value="ECO:0007669"/>
    <property type="project" value="UniProtKB-SubCell"/>
</dbReference>
<keyword evidence="3 5" id="KW-1133">Transmembrane helix</keyword>
<gene>
    <name evidence="6" type="ORF">HUW48_05200</name>
</gene>
<dbReference type="RefSeq" id="WP_182414665.1">
    <property type="nucleotide sequence ID" value="NZ_CP055153.1"/>
</dbReference>
<dbReference type="GO" id="GO:0015171">
    <property type="term" value="F:amino acid transmembrane transporter activity"/>
    <property type="evidence" value="ECO:0007669"/>
    <property type="project" value="TreeGrafter"/>
</dbReference>
<organism evidence="6 7">
    <name type="scientific">Adhaeribacter radiodurans</name>
    <dbReference type="NCBI Taxonomy" id="2745197"/>
    <lineage>
        <taxon>Bacteria</taxon>
        <taxon>Pseudomonadati</taxon>
        <taxon>Bacteroidota</taxon>
        <taxon>Cytophagia</taxon>
        <taxon>Cytophagales</taxon>
        <taxon>Hymenobacteraceae</taxon>
        <taxon>Adhaeribacter</taxon>
    </lineage>
</organism>
<evidence type="ECO:0000256" key="3">
    <source>
        <dbReference type="ARBA" id="ARBA00022989"/>
    </source>
</evidence>
<name>A0A7L7L3W3_9BACT</name>
<keyword evidence="7" id="KW-1185">Reference proteome</keyword>
<keyword evidence="2 5" id="KW-0812">Transmembrane</keyword>
<keyword evidence="4 5" id="KW-0472">Membrane</keyword>
<feature type="transmembrane region" description="Helical" evidence="5">
    <location>
        <begin position="279"/>
        <end position="308"/>
    </location>
</feature>
<dbReference type="PANTHER" id="PTHR43243:SF11">
    <property type="entry name" value="AMINO ACID PERMEASE_ SLC12A DOMAIN-CONTAINING PROTEIN"/>
    <property type="match status" value="1"/>
</dbReference>
<feature type="transmembrane region" description="Helical" evidence="5">
    <location>
        <begin position="197"/>
        <end position="215"/>
    </location>
</feature>
<protein>
    <submittedName>
        <fullName evidence="6">APC family permease</fullName>
    </submittedName>
</protein>
<dbReference type="KEGG" id="add:HUW48_05200"/>
<evidence type="ECO:0000256" key="4">
    <source>
        <dbReference type="ARBA" id="ARBA00023136"/>
    </source>
</evidence>
<dbReference type="Proteomes" id="UP000514509">
    <property type="component" value="Chromosome"/>
</dbReference>
<feature type="transmembrane region" description="Helical" evidence="5">
    <location>
        <begin position="41"/>
        <end position="63"/>
    </location>
</feature>
<dbReference type="Pfam" id="PF13520">
    <property type="entry name" value="AA_permease_2"/>
    <property type="match status" value="1"/>
</dbReference>
<accession>A0A7L7L3W3</accession>
<feature type="transmembrane region" description="Helical" evidence="5">
    <location>
        <begin position="329"/>
        <end position="348"/>
    </location>
</feature>
<dbReference type="Gene3D" id="1.20.1740.10">
    <property type="entry name" value="Amino acid/polyamine transporter I"/>
    <property type="match status" value="1"/>
</dbReference>
<dbReference type="AlphaFoldDB" id="A0A7L7L3W3"/>
<feature type="transmembrane region" description="Helical" evidence="5">
    <location>
        <begin position="417"/>
        <end position="436"/>
    </location>
</feature>
<evidence type="ECO:0000256" key="5">
    <source>
        <dbReference type="SAM" id="Phobius"/>
    </source>
</evidence>
<feature type="transmembrane region" description="Helical" evidence="5">
    <location>
        <begin position="389"/>
        <end position="411"/>
    </location>
</feature>
<evidence type="ECO:0000256" key="1">
    <source>
        <dbReference type="ARBA" id="ARBA00004141"/>
    </source>
</evidence>
<sequence length="589" mass="64677">MEKDLTHAIAPSHAPKLGELPATAICGNDITSSCLYVSALAVIYAGQFAWLALLMVGIILFLFRKIYGEVVGALPLNGGAYNALLNTTSKRTASLAACLTLLSYMATAVISASEAMHYVHHLWEGLPIMYATVGLLAFFMGLTILGIGESSIVAILIFLTHIVTLTLLIVVGCIFLFGHGLGTFEFNFSQPLPGGSIWRALFFGFSAAMLGISGFESSANFVEEQARGVFPKTLRNMWMAVTIFNPVIAFLIIGIIPMSEVPEHQAALLAYIGDVAGGKWLATLISIDAALVLSGAVLTSFVGVTGLVHRMTLDRCLPQFLLITNKRGTAYLIMVAFFLLCVSILLITKGDLGALAGVYTISFLSVMTLFGVGNILLKLRRSQLPRPERASGLALFIAIGAVIAALIGNAILNPPYLLVFFKYFIPTVSIVFFMLYRTTLLRLFTYLVKISEGTFSKFLPFTSYRLKRLITEINSQQFVFFTRGDNIANINQVMRYIEDNEHTNKIKIVNVLGENEHPPKKLIHEVDVLDRAYPDLDVDFIVIKGHFGPQLINELSQKWNIPKNFMFIGSPGQRFHYGLQELGGVRLVI</sequence>
<evidence type="ECO:0000313" key="7">
    <source>
        <dbReference type="Proteomes" id="UP000514509"/>
    </source>
</evidence>
<dbReference type="InterPro" id="IPR002293">
    <property type="entry name" value="AA/rel_permease1"/>
</dbReference>